<dbReference type="SUPFAM" id="SSF50965">
    <property type="entry name" value="Galactose oxidase, central domain"/>
    <property type="match status" value="1"/>
</dbReference>
<name>A0A835F8L8_9POAL</name>
<feature type="domain" description="F-box associated beta-propeller type 3" evidence="1">
    <location>
        <begin position="9"/>
        <end position="237"/>
    </location>
</feature>
<dbReference type="InterPro" id="IPR011043">
    <property type="entry name" value="Gal_Oxase/kelch_b-propeller"/>
</dbReference>
<dbReference type="InterPro" id="IPR013187">
    <property type="entry name" value="F-box-assoc_dom_typ3"/>
</dbReference>
<comment type="caution">
    <text evidence="2">The sequence shown here is derived from an EMBL/GenBank/DDBJ whole genome shotgun (WGS) entry which is preliminary data.</text>
</comment>
<dbReference type="Proteomes" id="UP000636709">
    <property type="component" value="Unassembled WGS sequence"/>
</dbReference>
<sequence length="255" mass="28722">MHEVCDRMHVLHPRTSAFTVLPADIAAVHESRSKPFISLSLLGRIPSTGEYKVLRIHWYFKYNKPGHQTCEVMALGNDGGDGRWSAMASPPVHVRLDGVVVNGAIYLLSDSRYGEIASFNLATEEWRPGTLQGPPLSSCDQESSICFNLAKLNGSLVTICRYYRLEVNYTDRMDLWFSVDMDKGLWTKLYTLQCTPRCRCGLTSPLEVLNDGRILLWEDEGKCIRVYDPKTNISTDVAKLKNFSSVCKYEGSLLC</sequence>
<dbReference type="EMBL" id="JACEFO010001605">
    <property type="protein sequence ID" value="KAF8731992.1"/>
    <property type="molecule type" value="Genomic_DNA"/>
</dbReference>
<evidence type="ECO:0000313" key="2">
    <source>
        <dbReference type="EMBL" id="KAF8731992.1"/>
    </source>
</evidence>
<evidence type="ECO:0000259" key="1">
    <source>
        <dbReference type="Pfam" id="PF08268"/>
    </source>
</evidence>
<organism evidence="2 3">
    <name type="scientific">Digitaria exilis</name>
    <dbReference type="NCBI Taxonomy" id="1010633"/>
    <lineage>
        <taxon>Eukaryota</taxon>
        <taxon>Viridiplantae</taxon>
        <taxon>Streptophyta</taxon>
        <taxon>Embryophyta</taxon>
        <taxon>Tracheophyta</taxon>
        <taxon>Spermatophyta</taxon>
        <taxon>Magnoliopsida</taxon>
        <taxon>Liliopsida</taxon>
        <taxon>Poales</taxon>
        <taxon>Poaceae</taxon>
        <taxon>PACMAD clade</taxon>
        <taxon>Panicoideae</taxon>
        <taxon>Panicodae</taxon>
        <taxon>Paniceae</taxon>
        <taxon>Anthephorinae</taxon>
        <taxon>Digitaria</taxon>
    </lineage>
</organism>
<dbReference type="OrthoDB" id="611007at2759"/>
<dbReference type="NCBIfam" id="TIGR01640">
    <property type="entry name" value="F_box_assoc_1"/>
    <property type="match status" value="1"/>
</dbReference>
<gene>
    <name evidence="2" type="ORF">HU200_015942</name>
</gene>
<dbReference type="PANTHER" id="PTHR31111">
    <property type="entry name" value="BNAA05G37150D PROTEIN-RELATED"/>
    <property type="match status" value="1"/>
</dbReference>
<dbReference type="InterPro" id="IPR015915">
    <property type="entry name" value="Kelch-typ_b-propeller"/>
</dbReference>
<proteinExistence type="predicted"/>
<keyword evidence="3" id="KW-1185">Reference proteome</keyword>
<dbReference type="Pfam" id="PF08268">
    <property type="entry name" value="FBA_3"/>
    <property type="match status" value="1"/>
</dbReference>
<reference evidence="2" key="1">
    <citation type="submission" date="2020-07" db="EMBL/GenBank/DDBJ databases">
        <title>Genome sequence and genetic diversity analysis of an under-domesticated orphan crop, white fonio (Digitaria exilis).</title>
        <authorList>
            <person name="Bennetzen J.L."/>
            <person name="Chen S."/>
            <person name="Ma X."/>
            <person name="Wang X."/>
            <person name="Yssel A.E.J."/>
            <person name="Chaluvadi S.R."/>
            <person name="Johnson M."/>
            <person name="Gangashetty P."/>
            <person name="Hamidou F."/>
            <person name="Sanogo M.D."/>
            <person name="Zwaenepoel A."/>
            <person name="Wallace J."/>
            <person name="Van De Peer Y."/>
            <person name="Van Deynze A."/>
        </authorList>
    </citation>
    <scope>NUCLEOTIDE SEQUENCE</scope>
    <source>
        <tissue evidence="2">Leaves</tissue>
    </source>
</reference>
<dbReference type="Gene3D" id="2.120.10.80">
    <property type="entry name" value="Kelch-type beta propeller"/>
    <property type="match status" value="1"/>
</dbReference>
<accession>A0A835F8L8</accession>
<dbReference type="AlphaFoldDB" id="A0A835F8L8"/>
<dbReference type="InterPro" id="IPR017451">
    <property type="entry name" value="F-box-assoc_interact_dom"/>
</dbReference>
<dbReference type="PANTHER" id="PTHR31111:SF133">
    <property type="entry name" value="OS07G0196600 PROTEIN"/>
    <property type="match status" value="1"/>
</dbReference>
<protein>
    <recommendedName>
        <fullName evidence="1">F-box associated beta-propeller type 3 domain-containing protein</fullName>
    </recommendedName>
</protein>
<evidence type="ECO:0000313" key="3">
    <source>
        <dbReference type="Proteomes" id="UP000636709"/>
    </source>
</evidence>